<comment type="subunit">
    <text evidence="4">Homodimer.</text>
</comment>
<evidence type="ECO:0000313" key="7">
    <source>
        <dbReference type="WBParaSite" id="scaffold13356_cov215.g16833"/>
    </source>
</evidence>
<name>A0A915LJX7_MELJA</name>
<dbReference type="GO" id="GO:0005737">
    <property type="term" value="C:cytoplasm"/>
    <property type="evidence" value="ECO:0007669"/>
    <property type="project" value="TreeGrafter"/>
</dbReference>
<dbReference type="WBParaSite" id="scaffold13356_cov215.g16833">
    <property type="protein sequence ID" value="scaffold13356_cov215.g16833"/>
    <property type="gene ID" value="scaffold13356_cov215.g16833"/>
</dbReference>
<feature type="domain" description="Phosphoribosyltransferase" evidence="5">
    <location>
        <begin position="422"/>
        <end position="579"/>
    </location>
</feature>
<dbReference type="InterPro" id="IPR029057">
    <property type="entry name" value="PRTase-like"/>
</dbReference>
<protein>
    <recommendedName>
        <fullName evidence="4">Alpha-galactosidase</fullName>
        <ecNumber evidence="4">3.2.1.-</ecNumber>
    </recommendedName>
</protein>
<dbReference type="InterPro" id="IPR013785">
    <property type="entry name" value="Aldolase_TIM"/>
</dbReference>
<evidence type="ECO:0000313" key="6">
    <source>
        <dbReference type="Proteomes" id="UP000887561"/>
    </source>
</evidence>
<dbReference type="Gene3D" id="3.20.20.70">
    <property type="entry name" value="Aldolase class I"/>
    <property type="match status" value="1"/>
</dbReference>
<keyword evidence="2 4" id="KW-0378">Hydrolase</keyword>
<dbReference type="EC" id="3.2.1.-" evidence="4"/>
<dbReference type="SUPFAM" id="SSF53271">
    <property type="entry name" value="PRTase-like"/>
    <property type="match status" value="1"/>
</dbReference>
<comment type="similarity">
    <text evidence="1 4">Belongs to the glycosyl hydrolase 27 family.</text>
</comment>
<evidence type="ECO:0000256" key="3">
    <source>
        <dbReference type="ARBA" id="ARBA00023295"/>
    </source>
</evidence>
<keyword evidence="3 4" id="KW-0326">Glycosidase</keyword>
<dbReference type="Pfam" id="PF00156">
    <property type="entry name" value="Pribosyltran"/>
    <property type="match status" value="1"/>
</dbReference>
<dbReference type="InterPro" id="IPR000836">
    <property type="entry name" value="PRTase_dom"/>
</dbReference>
<dbReference type="InterPro" id="IPR000111">
    <property type="entry name" value="Glyco_hydro_27/36_CS"/>
</dbReference>
<dbReference type="GO" id="GO:0004557">
    <property type="term" value="F:alpha-galactosidase activity"/>
    <property type="evidence" value="ECO:0007669"/>
    <property type="project" value="TreeGrafter"/>
</dbReference>
<evidence type="ECO:0000256" key="2">
    <source>
        <dbReference type="ARBA" id="ARBA00022801"/>
    </source>
</evidence>
<dbReference type="GO" id="GO:0016139">
    <property type="term" value="P:glycoside catabolic process"/>
    <property type="evidence" value="ECO:0007669"/>
    <property type="project" value="TreeGrafter"/>
</dbReference>
<dbReference type="FunFam" id="3.20.20.70:FF:000197">
    <property type="entry name" value="Alpha-galactosidase"/>
    <property type="match status" value="1"/>
</dbReference>
<dbReference type="SUPFAM" id="SSF51445">
    <property type="entry name" value="(Trans)glycosidases"/>
    <property type="match status" value="1"/>
</dbReference>
<sequence length="636" mass="71671">MADKLVEGGYRDAGYVSVHIDDCWEARDRDSNGRLVANQTRFPSGIKSLAEYMHVRGLKFAIYSDIGDKTCAGFPGTMDHLETDAQTFAEWGSDYLKLDACNIEFERMPNEYIKMGSSLLKTNRPIVYSCSWPAYLYENHKALVYPLIGEHCNLWRNYNDIDRSWKSILSIIHYYVKNQEILRSAQRPGAWNDPDMIVAGNPEITPSQAQVQLSVWAIWSAPLIMSNDLRTISNENKKILLNKNVIAVDQDPLGIFGRMVYKEASLYVFVKEMMPAIPKKELYSYAIAVKFSKSLFSLGLTYLGGYSVEDLWSEQQLGYMTPNDEYSVMLDKKRFVGDFVSWEELVNDYCLELEELVNDYCLELEPNLEDFNFKLSDELKEKWEFLIGRQLCLNKPSSLTGIAMFFNRAATAPFKDRHDAGQKLAEALKNFKSQRDKVVVLALPRGGVPVAFEVAKSLGAPLDLLMVRKIGAPGHEEYGIGAVVEGNPPELVMNEDAVKYTQPPEGYVQAMMEKQLKEIARQRNRYLGDRPPLSLAGKIAIVVDDGIATGGTARVAMKALRQKNVAKALLASPLAPSDTLAELRAEGNEVLVLETPPNFSAVGLHYTKFDQTSDEEVIDCLEKSREWLPKNNDLKN</sequence>
<dbReference type="InterPro" id="IPR002241">
    <property type="entry name" value="Glyco_hydro_27"/>
</dbReference>
<reference evidence="7" key="1">
    <citation type="submission" date="2022-11" db="UniProtKB">
        <authorList>
            <consortium name="WormBaseParasite"/>
        </authorList>
    </citation>
    <scope>IDENTIFICATION</scope>
</reference>
<dbReference type="PANTHER" id="PTHR11452">
    <property type="entry name" value="ALPHA-GALACTOSIDASE/ALPHA-N-ACETYLGALACTOSAMINIDASE"/>
    <property type="match status" value="1"/>
</dbReference>
<dbReference type="Pfam" id="PF16499">
    <property type="entry name" value="Melibiase_2"/>
    <property type="match status" value="1"/>
</dbReference>
<evidence type="ECO:0000259" key="5">
    <source>
        <dbReference type="Pfam" id="PF00156"/>
    </source>
</evidence>
<dbReference type="PROSITE" id="PS00512">
    <property type="entry name" value="ALPHA_GALACTOSIDASE"/>
    <property type="match status" value="1"/>
</dbReference>
<organism evidence="6 7">
    <name type="scientific">Meloidogyne javanica</name>
    <name type="common">Root-knot nematode worm</name>
    <dbReference type="NCBI Taxonomy" id="6303"/>
    <lineage>
        <taxon>Eukaryota</taxon>
        <taxon>Metazoa</taxon>
        <taxon>Ecdysozoa</taxon>
        <taxon>Nematoda</taxon>
        <taxon>Chromadorea</taxon>
        <taxon>Rhabditida</taxon>
        <taxon>Tylenchina</taxon>
        <taxon>Tylenchomorpha</taxon>
        <taxon>Tylenchoidea</taxon>
        <taxon>Meloidogynidae</taxon>
        <taxon>Meloidogyninae</taxon>
        <taxon>Meloidogyne</taxon>
        <taxon>Meloidogyne incognita group</taxon>
    </lineage>
</organism>
<dbReference type="PRINTS" id="PR00740">
    <property type="entry name" value="GLHYDRLASE27"/>
</dbReference>
<dbReference type="Proteomes" id="UP000887561">
    <property type="component" value="Unplaced"/>
</dbReference>
<evidence type="ECO:0000256" key="4">
    <source>
        <dbReference type="RuleBase" id="RU361168"/>
    </source>
</evidence>
<dbReference type="PANTHER" id="PTHR11452:SF83">
    <property type="entry name" value="ALPHA-GALACTOSIDASE"/>
    <property type="match status" value="1"/>
</dbReference>
<proteinExistence type="inferred from homology"/>
<dbReference type="GO" id="GO:0009311">
    <property type="term" value="P:oligosaccharide metabolic process"/>
    <property type="evidence" value="ECO:0007669"/>
    <property type="project" value="TreeGrafter"/>
</dbReference>
<dbReference type="CDD" id="cd06223">
    <property type="entry name" value="PRTases_typeI"/>
    <property type="match status" value="1"/>
</dbReference>
<keyword evidence="4" id="KW-1015">Disulfide bond</keyword>
<keyword evidence="6" id="KW-1185">Reference proteome</keyword>
<dbReference type="InterPro" id="IPR017853">
    <property type="entry name" value="GH"/>
</dbReference>
<dbReference type="Gene3D" id="3.40.50.2020">
    <property type="match status" value="1"/>
</dbReference>
<accession>A0A915LJX7</accession>
<dbReference type="Gene3D" id="3.30.1310.20">
    <property type="entry name" value="PRTase-like"/>
    <property type="match status" value="1"/>
</dbReference>
<evidence type="ECO:0000256" key="1">
    <source>
        <dbReference type="ARBA" id="ARBA00009743"/>
    </source>
</evidence>
<dbReference type="AlphaFoldDB" id="A0A915LJX7"/>
<dbReference type="CDD" id="cd14792">
    <property type="entry name" value="GH27"/>
    <property type="match status" value="1"/>
</dbReference>